<reference evidence="2 3" key="1">
    <citation type="submission" date="2018-03" db="EMBL/GenBank/DDBJ databases">
        <title>Genomic Encyclopedia of Archaeal and Bacterial Type Strains, Phase II (KMG-II): from individual species to whole genera.</title>
        <authorList>
            <person name="Goeker M."/>
        </authorList>
    </citation>
    <scope>NUCLEOTIDE SEQUENCE [LARGE SCALE GENOMIC DNA]</scope>
    <source>
        <strain evidence="2 3">DSM 100214</strain>
    </source>
</reference>
<comment type="caution">
    <text evidence="2">The sequence shown here is derived from an EMBL/GenBank/DDBJ whole genome shotgun (WGS) entry which is preliminary data.</text>
</comment>
<name>A0A2V3PRY5_9BACT</name>
<organism evidence="2 3">
    <name type="scientific">Dysgonomonas alginatilytica</name>
    <dbReference type="NCBI Taxonomy" id="1605892"/>
    <lineage>
        <taxon>Bacteria</taxon>
        <taxon>Pseudomonadati</taxon>
        <taxon>Bacteroidota</taxon>
        <taxon>Bacteroidia</taxon>
        <taxon>Bacteroidales</taxon>
        <taxon>Dysgonomonadaceae</taxon>
        <taxon>Dysgonomonas</taxon>
    </lineage>
</organism>
<accession>A0A2V3PRY5</accession>
<sequence length="70" mass="7372">MIIEYFPSISVTVPNVVSETLIMTPIMGSLFSSITVPVTVLFACKLFCSIGRGVAFIINGTISNNSSGKG</sequence>
<evidence type="ECO:0000256" key="1">
    <source>
        <dbReference type="SAM" id="Phobius"/>
    </source>
</evidence>
<feature type="transmembrane region" description="Helical" evidence="1">
    <location>
        <begin position="20"/>
        <end position="43"/>
    </location>
</feature>
<keyword evidence="1" id="KW-0472">Membrane</keyword>
<protein>
    <submittedName>
        <fullName evidence="2">Uncharacterized protein</fullName>
    </submittedName>
</protein>
<evidence type="ECO:0000313" key="2">
    <source>
        <dbReference type="EMBL" id="PXV64763.1"/>
    </source>
</evidence>
<keyword evidence="1" id="KW-0812">Transmembrane</keyword>
<proteinExistence type="predicted"/>
<gene>
    <name evidence="2" type="ORF">CLV62_10989</name>
</gene>
<keyword evidence="3" id="KW-1185">Reference proteome</keyword>
<evidence type="ECO:0000313" key="3">
    <source>
        <dbReference type="Proteomes" id="UP000247973"/>
    </source>
</evidence>
<keyword evidence="1" id="KW-1133">Transmembrane helix</keyword>
<dbReference type="Proteomes" id="UP000247973">
    <property type="component" value="Unassembled WGS sequence"/>
</dbReference>
<dbReference type="EMBL" id="QICL01000009">
    <property type="protein sequence ID" value="PXV64763.1"/>
    <property type="molecule type" value="Genomic_DNA"/>
</dbReference>
<dbReference type="AlphaFoldDB" id="A0A2V3PRY5"/>